<proteinExistence type="predicted"/>
<keyword evidence="4" id="KW-0472">Membrane</keyword>
<reference evidence="5 6" key="1">
    <citation type="journal article" date="2021" name="Nat. Commun.">
        <title>Genetic determinants of endophytism in the Arabidopsis root mycobiome.</title>
        <authorList>
            <person name="Mesny F."/>
            <person name="Miyauchi S."/>
            <person name="Thiergart T."/>
            <person name="Pickel B."/>
            <person name="Atanasova L."/>
            <person name="Karlsson M."/>
            <person name="Huettel B."/>
            <person name="Barry K.W."/>
            <person name="Haridas S."/>
            <person name="Chen C."/>
            <person name="Bauer D."/>
            <person name="Andreopoulos W."/>
            <person name="Pangilinan J."/>
            <person name="LaButti K."/>
            <person name="Riley R."/>
            <person name="Lipzen A."/>
            <person name="Clum A."/>
            <person name="Drula E."/>
            <person name="Henrissat B."/>
            <person name="Kohler A."/>
            <person name="Grigoriev I.V."/>
            <person name="Martin F.M."/>
            <person name="Hacquard S."/>
        </authorList>
    </citation>
    <scope>NUCLEOTIDE SEQUENCE [LARGE SCALE GENOMIC DNA]</scope>
    <source>
        <strain evidence="5 6">MPI-CAGE-CH-0241</strain>
    </source>
</reference>
<dbReference type="PANTHER" id="PTHR47435">
    <property type="entry name" value="KELCH REPEAT PROTEIN (AFU_ORTHOLOGUE AFUA_5G12780)"/>
    <property type="match status" value="1"/>
</dbReference>
<dbReference type="OrthoDB" id="540004at2759"/>
<dbReference type="InterPro" id="IPR011043">
    <property type="entry name" value="Gal_Oxase/kelch_b-propeller"/>
</dbReference>
<keyword evidence="4" id="KW-1133">Transmembrane helix</keyword>
<gene>
    <name evidence="5" type="ORF">B0T10DRAFT_59009</name>
</gene>
<feature type="compositionally biased region" description="Polar residues" evidence="3">
    <location>
        <begin position="425"/>
        <end position="461"/>
    </location>
</feature>
<feature type="region of interest" description="Disordered" evidence="3">
    <location>
        <begin position="357"/>
        <end position="386"/>
    </location>
</feature>
<dbReference type="AlphaFoldDB" id="A0A9P8W2U5"/>
<comment type="caution">
    <text evidence="5">The sequence shown here is derived from an EMBL/GenBank/DDBJ whole genome shotgun (WGS) entry which is preliminary data.</text>
</comment>
<keyword evidence="1" id="KW-0677">Repeat</keyword>
<name>A0A9P8W2U5_9HYPO</name>
<dbReference type="Pfam" id="PF24681">
    <property type="entry name" value="Kelch_KLHDC2_KLHL20_DRC7"/>
    <property type="match status" value="1"/>
</dbReference>
<feature type="compositionally biased region" description="Polar residues" evidence="3">
    <location>
        <begin position="560"/>
        <end position="574"/>
    </location>
</feature>
<evidence type="ECO:0000256" key="3">
    <source>
        <dbReference type="SAM" id="MobiDB-lite"/>
    </source>
</evidence>
<dbReference type="SUPFAM" id="SSF50965">
    <property type="entry name" value="Galactose oxidase, central domain"/>
    <property type="match status" value="1"/>
</dbReference>
<keyword evidence="4" id="KW-0812">Transmembrane</keyword>
<feature type="region of interest" description="Disordered" evidence="3">
    <location>
        <begin position="524"/>
        <end position="574"/>
    </location>
</feature>
<organism evidence="5 6">
    <name type="scientific">Thelonectria olida</name>
    <dbReference type="NCBI Taxonomy" id="1576542"/>
    <lineage>
        <taxon>Eukaryota</taxon>
        <taxon>Fungi</taxon>
        <taxon>Dikarya</taxon>
        <taxon>Ascomycota</taxon>
        <taxon>Pezizomycotina</taxon>
        <taxon>Sordariomycetes</taxon>
        <taxon>Hypocreomycetidae</taxon>
        <taxon>Hypocreales</taxon>
        <taxon>Nectriaceae</taxon>
        <taxon>Thelonectria</taxon>
    </lineage>
</organism>
<dbReference type="Gene3D" id="2.120.10.80">
    <property type="entry name" value="Kelch-type beta propeller"/>
    <property type="match status" value="1"/>
</dbReference>
<evidence type="ECO:0000313" key="6">
    <source>
        <dbReference type="Proteomes" id="UP000777438"/>
    </source>
</evidence>
<protein>
    <recommendedName>
        <fullName evidence="7">Cell wall anchored protein</fullName>
    </recommendedName>
</protein>
<dbReference type="PANTHER" id="PTHR47435:SF4">
    <property type="entry name" value="KELCH REPEAT PROTEIN (AFU_ORTHOLOGUE AFUA_5G12780)"/>
    <property type="match status" value="1"/>
</dbReference>
<evidence type="ECO:0000256" key="4">
    <source>
        <dbReference type="SAM" id="Phobius"/>
    </source>
</evidence>
<accession>A0A9P8W2U5</accession>
<keyword evidence="2" id="KW-0408">Iron</keyword>
<feature type="compositionally biased region" description="Low complexity" evidence="3">
    <location>
        <begin position="531"/>
        <end position="547"/>
    </location>
</feature>
<dbReference type="InterPro" id="IPR015915">
    <property type="entry name" value="Kelch-typ_b-propeller"/>
</dbReference>
<dbReference type="GO" id="GO:0019760">
    <property type="term" value="P:glucosinolate metabolic process"/>
    <property type="evidence" value="ECO:0007669"/>
    <property type="project" value="UniProtKB-ARBA"/>
</dbReference>
<evidence type="ECO:0000313" key="5">
    <source>
        <dbReference type="EMBL" id="KAH6888666.1"/>
    </source>
</evidence>
<feature type="transmembrane region" description="Helical" evidence="4">
    <location>
        <begin position="392"/>
        <end position="415"/>
    </location>
</feature>
<sequence>MPPPHANLSKNSSIPSVNGGIFWPDTVNKRIYLFGGEFHDETPWSFDLYGYDIIENNWQNYGNPNNVDINRLAYGAGLSISSRGEGYYYGGWMNDKTDSSWVGAAIPTSYMVMYDMNTNTWSNSSGPDNVGRAEGVMLYIPAGDKGMIIYFGGVRGTSDGKWEGQPMEQIIIYDIVSGKSYTQNATGDVPEMRRRFCAGVTWVDDQSSYNIYLYGGLGEADGSSGFDDVYVLTLPTFTWIRMYPTDSNKTGDYPHHSLSCNVINEAQMIIHGGFFPNTNDCDSPDQWGIHNLDMGKQNNDSSIWALYDPDKTTYEVPTDVISVVGGKATGGATKTKPADGWGHQDLSVLMTRKAEVDVRTPTRVVGGESTSTGTGTGTGTPDDDGSTLSTGAIVGIAVGGAAVLALVAFGIWFLLRRRSRDRRSTNVSSQQPMNQSYDYHPPQSSSNLSPGPWSPGSSNFASTSPPPFHTSSPQTISSHVNQGPPVELPTESNHAPVSPFPETPGEPKYDQHGNLWVPQVTMMETRSPDGSNSNTYQSQSSTKYSPSHDPQELATEAERTQSGQENLHQTYYHP</sequence>
<dbReference type="Proteomes" id="UP000777438">
    <property type="component" value="Unassembled WGS sequence"/>
</dbReference>
<evidence type="ECO:0000256" key="2">
    <source>
        <dbReference type="ARBA" id="ARBA00023004"/>
    </source>
</evidence>
<evidence type="ECO:0000256" key="1">
    <source>
        <dbReference type="ARBA" id="ARBA00022737"/>
    </source>
</evidence>
<keyword evidence="6" id="KW-1185">Reference proteome</keyword>
<evidence type="ECO:0008006" key="7">
    <source>
        <dbReference type="Google" id="ProtNLM"/>
    </source>
</evidence>
<feature type="region of interest" description="Disordered" evidence="3">
    <location>
        <begin position="420"/>
        <end position="512"/>
    </location>
</feature>
<dbReference type="EMBL" id="JAGPYM010000012">
    <property type="protein sequence ID" value="KAH6888666.1"/>
    <property type="molecule type" value="Genomic_DNA"/>
</dbReference>